<feature type="transmembrane region" description="Helical" evidence="8">
    <location>
        <begin position="195"/>
        <end position="217"/>
    </location>
</feature>
<keyword evidence="4" id="KW-1003">Cell membrane</keyword>
<dbReference type="PANTHER" id="PTHR30047">
    <property type="entry name" value="HIGH-AFFINITY CHOLINE TRANSPORT PROTEIN-RELATED"/>
    <property type="match status" value="1"/>
</dbReference>
<dbReference type="InterPro" id="IPR018093">
    <property type="entry name" value="BCCT_CS"/>
</dbReference>
<dbReference type="AlphaFoldDB" id="A0A3G1KZ04"/>
<dbReference type="GO" id="GO:0022857">
    <property type="term" value="F:transmembrane transporter activity"/>
    <property type="evidence" value="ECO:0007669"/>
    <property type="project" value="InterPro"/>
</dbReference>
<protein>
    <submittedName>
        <fullName evidence="9">Choline/carnitine/betaine transporter</fullName>
    </submittedName>
</protein>
<dbReference type="Proteomes" id="UP000323521">
    <property type="component" value="Chromosome"/>
</dbReference>
<evidence type="ECO:0000256" key="5">
    <source>
        <dbReference type="ARBA" id="ARBA00022692"/>
    </source>
</evidence>
<evidence type="ECO:0000256" key="6">
    <source>
        <dbReference type="ARBA" id="ARBA00022989"/>
    </source>
</evidence>
<gene>
    <name evidence="9" type="ORF">DCMF_24235</name>
</gene>
<feature type="transmembrane region" description="Helical" evidence="8">
    <location>
        <begin position="94"/>
        <end position="115"/>
    </location>
</feature>
<evidence type="ECO:0000313" key="10">
    <source>
        <dbReference type="Proteomes" id="UP000323521"/>
    </source>
</evidence>
<evidence type="ECO:0000256" key="8">
    <source>
        <dbReference type="SAM" id="Phobius"/>
    </source>
</evidence>
<keyword evidence="6 8" id="KW-1133">Transmembrane helix</keyword>
<dbReference type="GO" id="GO:0005886">
    <property type="term" value="C:plasma membrane"/>
    <property type="evidence" value="ECO:0007669"/>
    <property type="project" value="UniProtKB-SubCell"/>
</dbReference>
<dbReference type="OrthoDB" id="9775735at2"/>
<keyword evidence="3" id="KW-0813">Transport</keyword>
<feature type="transmembrane region" description="Helical" evidence="8">
    <location>
        <begin position="16"/>
        <end position="36"/>
    </location>
</feature>
<keyword evidence="5 8" id="KW-0812">Transmembrane</keyword>
<name>A0A3G1KZ04_FORW1</name>
<feature type="transmembrane region" description="Helical" evidence="8">
    <location>
        <begin position="144"/>
        <end position="167"/>
    </location>
</feature>
<comment type="subcellular location">
    <subcellularLocation>
        <location evidence="1">Cell membrane</location>
        <topology evidence="1">Multi-pass membrane protein</topology>
    </subcellularLocation>
</comment>
<feature type="transmembrane region" description="Helical" evidence="8">
    <location>
        <begin position="352"/>
        <end position="373"/>
    </location>
</feature>
<comment type="similarity">
    <text evidence="2">Belongs to the BCCT transporter (TC 2.A.15) family.</text>
</comment>
<evidence type="ECO:0000256" key="4">
    <source>
        <dbReference type="ARBA" id="ARBA00022475"/>
    </source>
</evidence>
<feature type="transmembrane region" description="Helical" evidence="8">
    <location>
        <begin position="237"/>
        <end position="256"/>
    </location>
</feature>
<evidence type="ECO:0000256" key="1">
    <source>
        <dbReference type="ARBA" id="ARBA00004651"/>
    </source>
</evidence>
<sequence length="523" mass="58833">MEIKKSPHKYAKINHLTFWVSVAACIAFYGPMVIFQKQVEKPFTQLFFIVTHSTDWVWEFVVFGGFVFLLWLAFGRYGNVKLGGPDDKSEFSTFTWISMMFCGGCGAGLVYWSLIEPLWYLAYPPFWLEPLSPQAAQFSLAYGIFHWGFSAWGTYGIPAVAFAYMYYVRRKPYLYASYACRDVLGKVADGWVGKLIDASVIVGIVGGTATSLGFIIPMLSRLSAEYLGIQDTMGFKIIVAILFSCLYGYSCYRGLYGGIAKLADYNMYLTFIILGFVLLAGPTMFMLSLFCDNFGVLVQNFVRMSFYTDPITKSGFPQDWTVFYWAWWIAWAIYIGLFAARISKGRTIRGLILNMVFSATAGCMLIFLIFGGYQVDLVMNKGVQLTKILQDQGGPAVISYFLNTLPLKAIIIPFFIFVMAVSQATGIDAASYTIANMSCYEVRDGVEPPRWARVFWAAIVFFATVGLLIVNAMNVVKLSTVITVIPVLFLMIILAVSIVKWLREDFGYGTQLVTTKYLHEETK</sequence>
<dbReference type="NCBIfam" id="TIGR00842">
    <property type="entry name" value="bcct"/>
    <property type="match status" value="1"/>
</dbReference>
<organism evidence="9 10">
    <name type="scientific">Formimonas warabiya</name>
    <dbReference type="NCBI Taxonomy" id="1761012"/>
    <lineage>
        <taxon>Bacteria</taxon>
        <taxon>Bacillati</taxon>
        <taxon>Bacillota</taxon>
        <taxon>Clostridia</taxon>
        <taxon>Eubacteriales</taxon>
        <taxon>Peptococcaceae</taxon>
        <taxon>Candidatus Formimonas</taxon>
    </lineage>
</organism>
<proteinExistence type="inferred from homology"/>
<dbReference type="PANTHER" id="PTHR30047:SF7">
    <property type="entry name" value="HIGH-AFFINITY CHOLINE TRANSPORT PROTEIN"/>
    <property type="match status" value="1"/>
</dbReference>
<dbReference type="EMBL" id="CP017634">
    <property type="protein sequence ID" value="ATW27445.1"/>
    <property type="molecule type" value="Genomic_DNA"/>
</dbReference>
<reference evidence="9 10" key="1">
    <citation type="submission" date="2016-10" db="EMBL/GenBank/DDBJ databases">
        <title>Complete Genome Sequence of Peptococcaceae strain DCMF.</title>
        <authorList>
            <person name="Edwards R.J."/>
            <person name="Holland S.I."/>
            <person name="Deshpande N.P."/>
            <person name="Wong Y.K."/>
            <person name="Ertan H."/>
            <person name="Manefield M."/>
            <person name="Russell T.L."/>
            <person name="Lee M.J."/>
        </authorList>
    </citation>
    <scope>NUCLEOTIDE SEQUENCE [LARGE SCALE GENOMIC DNA]</scope>
    <source>
        <strain evidence="9 10">DCMF</strain>
    </source>
</reference>
<dbReference type="PROSITE" id="PS51257">
    <property type="entry name" value="PROKAR_LIPOPROTEIN"/>
    <property type="match status" value="1"/>
</dbReference>
<dbReference type="PROSITE" id="PS01303">
    <property type="entry name" value="BCCT"/>
    <property type="match status" value="1"/>
</dbReference>
<dbReference type="Pfam" id="PF02028">
    <property type="entry name" value="BCCT"/>
    <property type="match status" value="1"/>
</dbReference>
<feature type="transmembrane region" description="Helical" evidence="8">
    <location>
        <begin position="268"/>
        <end position="290"/>
    </location>
</feature>
<feature type="transmembrane region" description="Helical" evidence="8">
    <location>
        <begin position="322"/>
        <end position="340"/>
    </location>
</feature>
<keyword evidence="7 8" id="KW-0472">Membrane</keyword>
<feature type="transmembrane region" description="Helical" evidence="8">
    <location>
        <begin position="56"/>
        <end position="74"/>
    </location>
</feature>
<keyword evidence="10" id="KW-1185">Reference proteome</keyword>
<feature type="transmembrane region" description="Helical" evidence="8">
    <location>
        <begin position="454"/>
        <end position="475"/>
    </location>
</feature>
<evidence type="ECO:0000313" key="9">
    <source>
        <dbReference type="EMBL" id="ATW27445.1"/>
    </source>
</evidence>
<dbReference type="KEGG" id="fwa:DCMF_24235"/>
<feature type="transmembrane region" description="Helical" evidence="8">
    <location>
        <begin position="481"/>
        <end position="502"/>
    </location>
</feature>
<dbReference type="InterPro" id="IPR000060">
    <property type="entry name" value="BCCT_transptr"/>
</dbReference>
<accession>A0A3G1KZ04</accession>
<evidence type="ECO:0000256" key="3">
    <source>
        <dbReference type="ARBA" id="ARBA00022448"/>
    </source>
</evidence>
<dbReference type="RefSeq" id="WP_148136806.1">
    <property type="nucleotide sequence ID" value="NZ_CP017634.1"/>
</dbReference>
<evidence type="ECO:0000256" key="7">
    <source>
        <dbReference type="ARBA" id="ARBA00023136"/>
    </source>
</evidence>
<evidence type="ECO:0000256" key="2">
    <source>
        <dbReference type="ARBA" id="ARBA00005658"/>
    </source>
</evidence>